<gene>
    <name evidence="1" type="ORF">BZK42_17360</name>
</gene>
<protein>
    <submittedName>
        <fullName evidence="1">Uncharacterized protein</fullName>
    </submittedName>
</protein>
<sequence>MMAKLSIPIQRSAIHRFKYLILLAALIFFAVGLAWFDGKREQSIFTSSYHGILRSNENNYVVKVNVTFDIDDKMTFIKVTRDKSKLAVSENTYRAESYVEFKTLSLQKQSFTKATISGRAQTTSGMKKFEETRFIPVAMHQSRGQFVLIMNNEDIFPIEAINEQINDKLVFILKRDR</sequence>
<organism evidence="1 2">
    <name type="scientific">Citrobacter braakii</name>
    <dbReference type="NCBI Taxonomy" id="57706"/>
    <lineage>
        <taxon>Bacteria</taxon>
        <taxon>Pseudomonadati</taxon>
        <taxon>Pseudomonadota</taxon>
        <taxon>Gammaproteobacteria</taxon>
        <taxon>Enterobacterales</taxon>
        <taxon>Enterobacteriaceae</taxon>
        <taxon>Citrobacter</taxon>
        <taxon>Citrobacter freundii complex</taxon>
    </lineage>
</organism>
<evidence type="ECO:0000313" key="2">
    <source>
        <dbReference type="Proteomes" id="UP000192573"/>
    </source>
</evidence>
<reference evidence="1 2" key="1">
    <citation type="submission" date="2017-03" db="EMBL/GenBank/DDBJ databases">
        <authorList>
            <person name="Afonso C.L."/>
            <person name="Miller P.J."/>
            <person name="Scott M.A."/>
            <person name="Spackman E."/>
            <person name="Goraichik I."/>
            <person name="Dimitrov K.M."/>
            <person name="Suarez D.L."/>
            <person name="Swayne D.E."/>
        </authorList>
    </citation>
    <scope>NUCLEOTIDE SEQUENCE [LARGE SCALE GENOMIC DNA]</scope>
    <source>
        <strain evidence="1 2">ATCC 51113</strain>
    </source>
</reference>
<name>A0A1V8NW59_CITBR</name>
<accession>A0A1V8NW59</accession>
<dbReference type="Proteomes" id="UP000192573">
    <property type="component" value="Unassembled WGS sequence"/>
</dbReference>
<dbReference type="RefSeq" id="WP_053390127.1">
    <property type="nucleotide sequence ID" value="NZ_CABGPK010000004.1"/>
</dbReference>
<proteinExistence type="predicted"/>
<evidence type="ECO:0000313" key="1">
    <source>
        <dbReference type="EMBL" id="OQM40668.1"/>
    </source>
</evidence>
<comment type="caution">
    <text evidence="1">The sequence shown here is derived from an EMBL/GenBank/DDBJ whole genome shotgun (WGS) entry which is preliminary data.</text>
</comment>
<dbReference type="AlphaFoldDB" id="A0A1V8NW59"/>
<dbReference type="EMBL" id="NAEW01000008">
    <property type="protein sequence ID" value="OQM40668.1"/>
    <property type="molecule type" value="Genomic_DNA"/>
</dbReference>